<proteinExistence type="inferred from homology"/>
<feature type="domain" description="DNA-directed DNA polymerase family A palm" evidence="15">
    <location>
        <begin position="793"/>
        <end position="1110"/>
    </location>
</feature>
<dbReference type="InterPro" id="IPR012337">
    <property type="entry name" value="RNaseH-like_sf"/>
</dbReference>
<evidence type="ECO:0000313" key="17">
    <source>
        <dbReference type="Proteomes" id="UP000494206"/>
    </source>
</evidence>
<dbReference type="Proteomes" id="UP000494206">
    <property type="component" value="Unassembled WGS sequence"/>
</dbReference>
<keyword evidence="8" id="KW-0548">Nucleotidyltransferase</keyword>
<dbReference type="GO" id="GO:0005794">
    <property type="term" value="C:Golgi apparatus"/>
    <property type="evidence" value="ECO:0007669"/>
    <property type="project" value="UniProtKB-SubCell"/>
</dbReference>
<evidence type="ECO:0000256" key="7">
    <source>
        <dbReference type="ARBA" id="ARBA00022679"/>
    </source>
</evidence>
<dbReference type="OrthoDB" id="5588663at2759"/>
<dbReference type="InterPro" id="IPR007194">
    <property type="entry name" value="TRAPP_component"/>
</dbReference>
<dbReference type="InterPro" id="IPR043502">
    <property type="entry name" value="DNA/RNA_pol_sf"/>
</dbReference>
<dbReference type="InterPro" id="IPR002297">
    <property type="entry name" value="DNA-dir_DNA_pol_A_mt"/>
</dbReference>
<dbReference type="PANTHER" id="PTHR10267">
    <property type="entry name" value="DNA POLYMERASE SUBUNIT GAMMA-1"/>
    <property type="match status" value="1"/>
</dbReference>
<dbReference type="GO" id="GO:0006264">
    <property type="term" value="P:mitochondrial DNA replication"/>
    <property type="evidence" value="ECO:0007669"/>
    <property type="project" value="TreeGrafter"/>
</dbReference>
<name>A0A8S1EW11_9PELO</name>
<evidence type="ECO:0000256" key="3">
    <source>
        <dbReference type="ARBA" id="ARBA00004240"/>
    </source>
</evidence>
<dbReference type="AlphaFoldDB" id="A0A8S1EW11"/>
<dbReference type="GO" id="GO:0005783">
    <property type="term" value="C:endoplasmic reticulum"/>
    <property type="evidence" value="ECO:0007669"/>
    <property type="project" value="UniProtKB-SubCell"/>
</dbReference>
<comment type="function">
    <text evidence="1">May play a role in vesicular transport from endoplasmic reticulum to Golgi.</text>
</comment>
<evidence type="ECO:0000256" key="14">
    <source>
        <dbReference type="ARBA" id="ARBA00068379"/>
    </source>
</evidence>
<protein>
    <recommendedName>
        <fullName evidence="14">Trafficking protein particle complex subunit 5</fullName>
        <ecNumber evidence="5">2.7.7.7</ecNumber>
    </recommendedName>
    <alternativeName>
        <fullName evidence="13">Mitochondrial DNA polymerase catalytic subunit</fullName>
    </alternativeName>
</protein>
<evidence type="ECO:0000259" key="15">
    <source>
        <dbReference type="SMART" id="SM00482"/>
    </source>
</evidence>
<evidence type="ECO:0000256" key="5">
    <source>
        <dbReference type="ARBA" id="ARBA00012417"/>
    </source>
</evidence>
<dbReference type="InterPro" id="IPR001098">
    <property type="entry name" value="DNA-dir_DNA_pol_A_palm_dom"/>
</dbReference>
<evidence type="ECO:0000256" key="12">
    <source>
        <dbReference type="ARBA" id="ARBA00023034"/>
    </source>
</evidence>
<evidence type="ECO:0000256" key="11">
    <source>
        <dbReference type="ARBA" id="ARBA00022932"/>
    </source>
</evidence>
<evidence type="ECO:0000256" key="6">
    <source>
        <dbReference type="ARBA" id="ARBA00022448"/>
    </source>
</evidence>
<keyword evidence="17" id="KW-1185">Reference proteome</keyword>
<dbReference type="Gene3D" id="3.30.1380.20">
    <property type="entry name" value="Trafficking protein particle complex subunit 3"/>
    <property type="match status" value="1"/>
</dbReference>
<dbReference type="SUPFAM" id="SSF111126">
    <property type="entry name" value="Ligand-binding domain in the NO signalling and Golgi transport"/>
    <property type="match status" value="1"/>
</dbReference>
<keyword evidence="11" id="KW-0239">DNA-directed DNA polymerase</keyword>
<dbReference type="CDD" id="cd14943">
    <property type="entry name" value="TRAPPC5_Trs31"/>
    <property type="match status" value="1"/>
</dbReference>
<dbReference type="GO" id="GO:0008408">
    <property type="term" value="F:3'-5' exonuclease activity"/>
    <property type="evidence" value="ECO:0007669"/>
    <property type="project" value="TreeGrafter"/>
</dbReference>
<dbReference type="GO" id="GO:0030008">
    <property type="term" value="C:TRAPP complex"/>
    <property type="evidence" value="ECO:0007669"/>
    <property type="project" value="InterPro"/>
</dbReference>
<accession>A0A8S1EW11</accession>
<dbReference type="FunFam" id="3.30.1380.20:FF:000005">
    <property type="entry name" value="Trafficking protein particle complex subunit 5"/>
    <property type="match status" value="1"/>
</dbReference>
<organism evidence="16 17">
    <name type="scientific">Caenorhabditis bovis</name>
    <dbReference type="NCBI Taxonomy" id="2654633"/>
    <lineage>
        <taxon>Eukaryota</taxon>
        <taxon>Metazoa</taxon>
        <taxon>Ecdysozoa</taxon>
        <taxon>Nematoda</taxon>
        <taxon>Chromadorea</taxon>
        <taxon>Rhabditida</taxon>
        <taxon>Rhabditina</taxon>
        <taxon>Rhabditomorpha</taxon>
        <taxon>Rhabditoidea</taxon>
        <taxon>Rhabditidae</taxon>
        <taxon>Peloderinae</taxon>
        <taxon>Caenorhabditis</taxon>
    </lineage>
</organism>
<dbReference type="EMBL" id="CADEPM010000004">
    <property type="protein sequence ID" value="CAB3405513.1"/>
    <property type="molecule type" value="Genomic_DNA"/>
</dbReference>
<evidence type="ECO:0000256" key="9">
    <source>
        <dbReference type="ARBA" id="ARBA00022824"/>
    </source>
</evidence>
<dbReference type="InterPro" id="IPR024096">
    <property type="entry name" value="NO_sig/Golgi_transp_ligand-bd"/>
</dbReference>
<dbReference type="Pfam" id="PF18136">
    <property type="entry name" value="DNApol_Exo"/>
    <property type="match status" value="1"/>
</dbReference>
<evidence type="ECO:0000256" key="2">
    <source>
        <dbReference type="ARBA" id="ARBA00004222"/>
    </source>
</evidence>
<dbReference type="PANTHER" id="PTHR10267:SF0">
    <property type="entry name" value="DNA POLYMERASE SUBUNIT GAMMA-1"/>
    <property type="match status" value="1"/>
</dbReference>
<dbReference type="InterPro" id="IPR019760">
    <property type="entry name" value="DNA-dir_DNA_pol_A_CS"/>
</dbReference>
<keyword evidence="7" id="KW-0808">Transferase</keyword>
<keyword evidence="9" id="KW-0256">Endoplasmic reticulum</keyword>
<dbReference type="GO" id="GO:0005760">
    <property type="term" value="C:gamma DNA polymerase complex"/>
    <property type="evidence" value="ECO:0007669"/>
    <property type="project" value="InterPro"/>
</dbReference>
<sequence length="1194" mass="136596">MAKTTGLLDKSLSRGKSEINLSTFALLFSEMVQYAQSRSETVSDIHDKLASYGKQVGYRMFDIITLRERGYKRETKLLGTLLFIKSAVWKNLFGKEADKLERSNDDQCTYLIIEKDPLVNTYISVPKDKGVLNCAAFAAGIVEAILESASFKCKFERKNIETVCPKIHQYLFPEIPVPSSSSSVNYDIEFPKLEGENLADHFRIIADSQTRHYKRLLESATTFDLQKAKRVLKKIDDNDLWKFEVGWTKYPFDLKSITKIDAPPDDILFFDIELCVLDGNLPTLAIALGRNAWYGWCSERLVNNTDVPDMPTRKDLIPIGDCGKEKIVIGHNVGFDRARCVEAYELKPSKIRFMDTMSMSIPMFGMADHQQSVYEMFDIEETDGKTEWLNTWKGRVSKNSLIAVHDHLYSGKDITAEQYSKKTLRASFVKDPIEKIRDDFQPLMSYCARDNILCAEIYVKLWDEFKTRFPHPATLAGMLNIGNVYLPINSYWRMFYEKNARMCEEKKNTSARKIVETAKMVYEDPELKMSGDVWLWAQDWNLRTKRDYPEWFAKLFKARNFADYDISVIDNEHIALKSMLIPSIFGMIYGPYPLVKLRSKGWGFLVPDEPKIEKVLENDEIHFVKLNVDVDRETKVADFPLRKFYDIVKNNIYLYGEMLIPAEKKFYTLENDGILKYYQLDHPSGDGNVGDPLTKHFVKELNERVLQPTRYVDQFATILDSLQTTRFWTSYSNRYHAEVTIWDPSDTYTSANGSAMCSGVIAAAVVPAGTVSRRSVHKLWVTLTNQSDDHVIGTGIKAMVQAPSGYRLIGADVDSQEQWLAALYGDASAEKRLPKEQRKPGSTAFSNMMLAGSKSDNTDLHSIVANQLKISRNHAKTLNYARLYGSGEAHARKHLMRVGGMKQNEAEMTAMQLFKLTKGDVAIYRKIDPQFNDLVDLYMRENAKDSKILALNGCYYTPTYNSQYAKDAIDLEEWILRRFSEELKEIQTEALIPLLYENFSEKKKLFVGGYESSTFNFLELCAASDDLRTPILECKIADSLGKLPKGTPDSQYFDKKYKRSIMNWIVQSSAVDFLHLLLVSVNWLCEKYEIEAKFVISIHDEVRYMCLEKDAARLALALQISNMLVRAFISQRVGIYQLPNTVAFFSQIDNDTVLRKEVDTESVNPDGTKIANGIAWTIDDLLKLTNGKMDKLKP</sequence>
<dbReference type="SMART" id="SM00482">
    <property type="entry name" value="POLAc"/>
    <property type="match status" value="1"/>
</dbReference>
<reference evidence="16 17" key="1">
    <citation type="submission" date="2020-04" db="EMBL/GenBank/DDBJ databases">
        <authorList>
            <person name="Laetsch R D."/>
            <person name="Stevens L."/>
            <person name="Kumar S."/>
            <person name="Blaxter L. M."/>
        </authorList>
    </citation>
    <scope>NUCLEOTIDE SEQUENCE [LARGE SCALE GENOMIC DNA]</scope>
</reference>
<dbReference type="PRINTS" id="PR00867">
    <property type="entry name" value="DNAPOLG"/>
</dbReference>
<evidence type="ECO:0000256" key="10">
    <source>
        <dbReference type="ARBA" id="ARBA00022892"/>
    </source>
</evidence>
<evidence type="ECO:0000256" key="4">
    <source>
        <dbReference type="ARBA" id="ARBA00006218"/>
    </source>
</evidence>
<dbReference type="GO" id="GO:0003887">
    <property type="term" value="F:DNA-directed DNA polymerase activity"/>
    <property type="evidence" value="ECO:0007669"/>
    <property type="project" value="UniProtKB-KW"/>
</dbReference>
<dbReference type="GO" id="GO:0003677">
    <property type="term" value="F:DNA binding"/>
    <property type="evidence" value="ECO:0007669"/>
    <property type="project" value="InterPro"/>
</dbReference>
<dbReference type="PROSITE" id="PS00447">
    <property type="entry name" value="DNA_POLYMERASE_A"/>
    <property type="match status" value="1"/>
</dbReference>
<evidence type="ECO:0000256" key="1">
    <source>
        <dbReference type="ARBA" id="ARBA00002910"/>
    </source>
</evidence>
<dbReference type="InterPro" id="IPR016696">
    <property type="entry name" value="TRAPP-I_su5"/>
</dbReference>
<dbReference type="GO" id="GO:0048193">
    <property type="term" value="P:Golgi vesicle transport"/>
    <property type="evidence" value="ECO:0007669"/>
    <property type="project" value="InterPro"/>
</dbReference>
<dbReference type="Pfam" id="PF04051">
    <property type="entry name" value="TRAPP"/>
    <property type="match status" value="1"/>
</dbReference>
<evidence type="ECO:0000256" key="8">
    <source>
        <dbReference type="ARBA" id="ARBA00022695"/>
    </source>
</evidence>
<keyword evidence="6" id="KW-0813">Transport</keyword>
<evidence type="ECO:0000313" key="16">
    <source>
        <dbReference type="EMBL" id="CAB3405513.1"/>
    </source>
</evidence>
<dbReference type="Gene3D" id="1.10.150.20">
    <property type="entry name" value="5' to 3' exonuclease, C-terminal subdomain"/>
    <property type="match status" value="2"/>
</dbReference>
<dbReference type="SUPFAM" id="SSF56672">
    <property type="entry name" value="DNA/RNA polymerases"/>
    <property type="match status" value="1"/>
</dbReference>
<dbReference type="SUPFAM" id="SSF53098">
    <property type="entry name" value="Ribonuclease H-like"/>
    <property type="match status" value="1"/>
</dbReference>
<dbReference type="InterPro" id="IPR041336">
    <property type="entry name" value="DNApol_Exo"/>
</dbReference>
<comment type="subcellular location">
    <subcellularLocation>
        <location evidence="3">Endoplasmic reticulum</location>
    </subcellularLocation>
    <subcellularLocation>
        <location evidence="2">Golgi apparatus</location>
        <location evidence="2">cis-Golgi network</location>
    </subcellularLocation>
</comment>
<keyword evidence="12" id="KW-0333">Golgi apparatus</keyword>
<dbReference type="EC" id="2.7.7.7" evidence="5"/>
<keyword evidence="10" id="KW-0931">ER-Golgi transport</keyword>
<gene>
    <name evidence="16" type="ORF">CBOVIS_LOCUS7699</name>
</gene>
<comment type="similarity">
    <text evidence="4">Belongs to the TRAPP small subunits family. BET3 subfamily.</text>
</comment>
<comment type="caution">
    <text evidence="16">The sequence shown here is derived from an EMBL/GenBank/DDBJ whole genome shotgun (WGS) entry which is preliminary data.</text>
</comment>
<dbReference type="Gene3D" id="3.30.420.390">
    <property type="match status" value="1"/>
</dbReference>
<dbReference type="Gene3D" id="3.30.70.370">
    <property type="match status" value="1"/>
</dbReference>
<evidence type="ECO:0000256" key="13">
    <source>
        <dbReference type="ARBA" id="ARBA00031966"/>
    </source>
</evidence>